<keyword evidence="3" id="KW-1185">Reference proteome</keyword>
<feature type="region of interest" description="Disordered" evidence="1">
    <location>
        <begin position="1"/>
        <end position="62"/>
    </location>
</feature>
<sequence>MNPITHRVTRSRTTEPQRAPPRSSESGMEDSGRSNTNGPRETHQGTRTRTGRGRTPSPPRRITLKKLERIQNRCDAGPRAAPLSREQWAINSQVHELLERERNSPGRPSSKCRRADTAGAVTQRPQIPKLDIRQLYNVRDMRQLKALRDEIETFLRHVDYYDTQGKKLDDAKMWLTPRLRVKWIEYAETEALRAGRDALNMTGFFTFLEFEINDPEIQQQDATQRYHDARQRPNQTIRQFANFLHQWEHAL</sequence>
<gene>
    <name evidence="2" type="ORF">ACJ73_03568</name>
</gene>
<evidence type="ECO:0000313" key="2">
    <source>
        <dbReference type="EMBL" id="OJD25063.1"/>
    </source>
</evidence>
<evidence type="ECO:0000313" key="3">
    <source>
        <dbReference type="Proteomes" id="UP000242791"/>
    </source>
</evidence>
<name>A0A1J9R955_9EURO</name>
<evidence type="ECO:0000256" key="1">
    <source>
        <dbReference type="SAM" id="MobiDB-lite"/>
    </source>
</evidence>
<proteinExistence type="predicted"/>
<dbReference type="AlphaFoldDB" id="A0A1J9R955"/>
<dbReference type="VEuPathDB" id="FungiDB:ACJ73_03568"/>
<feature type="region of interest" description="Disordered" evidence="1">
    <location>
        <begin position="99"/>
        <end position="122"/>
    </location>
</feature>
<protein>
    <submittedName>
        <fullName evidence="2">Uncharacterized protein</fullName>
    </submittedName>
</protein>
<dbReference type="EMBL" id="LGTZ01000438">
    <property type="protein sequence ID" value="OJD25063.1"/>
    <property type="molecule type" value="Genomic_DNA"/>
</dbReference>
<accession>A0A1J9R955</accession>
<comment type="caution">
    <text evidence="2">The sequence shown here is derived from an EMBL/GenBank/DDBJ whole genome shotgun (WGS) entry which is preliminary data.</text>
</comment>
<dbReference type="STRING" id="1658174.A0A1J9R955"/>
<reference evidence="2 3" key="1">
    <citation type="submission" date="2015-08" db="EMBL/GenBank/DDBJ databases">
        <title>Emmonsia species relationships and genome sequence.</title>
        <authorList>
            <person name="Cuomo C.A."/>
            <person name="Schwartz I.S."/>
            <person name="Kenyon C."/>
            <person name="De Hoog G.S."/>
            <person name="Govender N.P."/>
            <person name="Botha A."/>
            <person name="Moreno L."/>
            <person name="De Vries M."/>
            <person name="Munoz J.F."/>
            <person name="Stielow J.B."/>
        </authorList>
    </citation>
    <scope>NUCLEOTIDE SEQUENCE [LARGE SCALE GENOMIC DNA]</scope>
    <source>
        <strain evidence="2 3">EI222</strain>
    </source>
</reference>
<organism evidence="2 3">
    <name type="scientific">Blastomyces percursus</name>
    <dbReference type="NCBI Taxonomy" id="1658174"/>
    <lineage>
        <taxon>Eukaryota</taxon>
        <taxon>Fungi</taxon>
        <taxon>Dikarya</taxon>
        <taxon>Ascomycota</taxon>
        <taxon>Pezizomycotina</taxon>
        <taxon>Eurotiomycetes</taxon>
        <taxon>Eurotiomycetidae</taxon>
        <taxon>Onygenales</taxon>
        <taxon>Ajellomycetaceae</taxon>
        <taxon>Blastomyces</taxon>
    </lineage>
</organism>
<dbReference type="Proteomes" id="UP000242791">
    <property type="component" value="Unassembled WGS sequence"/>
</dbReference>